<accession>A0AAN9XPG6</accession>
<dbReference type="AlphaFoldDB" id="A0AAN9XPG6"/>
<comment type="caution">
    <text evidence="1">The sequence shown here is derived from an EMBL/GenBank/DDBJ whole genome shotgun (WGS) entry which is preliminary data.</text>
</comment>
<protein>
    <submittedName>
        <fullName evidence="1">Uncharacterized protein</fullName>
    </submittedName>
</protein>
<organism evidence="1 2">
    <name type="scientific">Psophocarpus tetragonolobus</name>
    <name type="common">Winged bean</name>
    <name type="synonym">Dolichos tetragonolobus</name>
    <dbReference type="NCBI Taxonomy" id="3891"/>
    <lineage>
        <taxon>Eukaryota</taxon>
        <taxon>Viridiplantae</taxon>
        <taxon>Streptophyta</taxon>
        <taxon>Embryophyta</taxon>
        <taxon>Tracheophyta</taxon>
        <taxon>Spermatophyta</taxon>
        <taxon>Magnoliopsida</taxon>
        <taxon>eudicotyledons</taxon>
        <taxon>Gunneridae</taxon>
        <taxon>Pentapetalae</taxon>
        <taxon>rosids</taxon>
        <taxon>fabids</taxon>
        <taxon>Fabales</taxon>
        <taxon>Fabaceae</taxon>
        <taxon>Papilionoideae</taxon>
        <taxon>50 kb inversion clade</taxon>
        <taxon>NPAAA clade</taxon>
        <taxon>indigoferoid/millettioid clade</taxon>
        <taxon>Phaseoleae</taxon>
        <taxon>Psophocarpus</taxon>
    </lineage>
</organism>
<sequence length="93" mass="11013">MILYLVKNIRSRILFILKVSQYDIRMLLEIFCLCIKFDFSSLFFSLIKFCSISVQARVILLQISYFTNSVSNGYKNVNLLNKSLEEYRELKIV</sequence>
<name>A0AAN9XPG6_PSOTE</name>
<proteinExistence type="predicted"/>
<dbReference type="Proteomes" id="UP001386955">
    <property type="component" value="Unassembled WGS sequence"/>
</dbReference>
<gene>
    <name evidence="1" type="ORF">VNO78_11997</name>
</gene>
<evidence type="ECO:0000313" key="1">
    <source>
        <dbReference type="EMBL" id="KAK7400717.1"/>
    </source>
</evidence>
<dbReference type="EMBL" id="JAYMYS010000003">
    <property type="protein sequence ID" value="KAK7400717.1"/>
    <property type="molecule type" value="Genomic_DNA"/>
</dbReference>
<evidence type="ECO:0000313" key="2">
    <source>
        <dbReference type="Proteomes" id="UP001386955"/>
    </source>
</evidence>
<keyword evidence="2" id="KW-1185">Reference proteome</keyword>
<reference evidence="1 2" key="1">
    <citation type="submission" date="2024-01" db="EMBL/GenBank/DDBJ databases">
        <title>The genomes of 5 underutilized Papilionoideae crops provide insights into root nodulation and disease resistanc.</title>
        <authorList>
            <person name="Jiang F."/>
        </authorList>
    </citation>
    <scope>NUCLEOTIDE SEQUENCE [LARGE SCALE GENOMIC DNA]</scope>
    <source>
        <strain evidence="1">DUOXIRENSHENG_FW03</strain>
        <tissue evidence="1">Leaves</tissue>
    </source>
</reference>